<keyword evidence="1" id="KW-0812">Transmembrane</keyword>
<dbReference type="EMBL" id="JAJJMB010009125">
    <property type="protein sequence ID" value="KAI3916304.1"/>
    <property type="molecule type" value="Genomic_DNA"/>
</dbReference>
<keyword evidence="4" id="KW-1185">Reference proteome</keyword>
<dbReference type="Proteomes" id="UP001202328">
    <property type="component" value="Unassembled WGS sequence"/>
</dbReference>
<feature type="domain" description="ARID" evidence="2">
    <location>
        <begin position="37"/>
        <end position="80"/>
    </location>
</feature>
<dbReference type="AlphaFoldDB" id="A0AAD4XI72"/>
<feature type="non-terminal residue" evidence="3">
    <location>
        <position position="1"/>
    </location>
</feature>
<evidence type="ECO:0000259" key="2">
    <source>
        <dbReference type="Pfam" id="PF01388"/>
    </source>
</evidence>
<gene>
    <name evidence="3" type="ORF">MKW98_004745</name>
</gene>
<accession>A0AAD4XI72</accession>
<evidence type="ECO:0000313" key="3">
    <source>
        <dbReference type="EMBL" id="KAI3916304.1"/>
    </source>
</evidence>
<dbReference type="Pfam" id="PF01388">
    <property type="entry name" value="ARID"/>
    <property type="match status" value="1"/>
</dbReference>
<name>A0AAD4XI72_9MAGN</name>
<organism evidence="3 4">
    <name type="scientific">Papaver atlanticum</name>
    <dbReference type="NCBI Taxonomy" id="357466"/>
    <lineage>
        <taxon>Eukaryota</taxon>
        <taxon>Viridiplantae</taxon>
        <taxon>Streptophyta</taxon>
        <taxon>Embryophyta</taxon>
        <taxon>Tracheophyta</taxon>
        <taxon>Spermatophyta</taxon>
        <taxon>Magnoliopsida</taxon>
        <taxon>Ranunculales</taxon>
        <taxon>Papaveraceae</taxon>
        <taxon>Papaveroideae</taxon>
        <taxon>Papaver</taxon>
    </lineage>
</organism>
<feature type="transmembrane region" description="Helical" evidence="1">
    <location>
        <begin position="50"/>
        <end position="70"/>
    </location>
</feature>
<dbReference type="Gene3D" id="1.10.150.60">
    <property type="entry name" value="ARID DNA-binding domain"/>
    <property type="match status" value="1"/>
</dbReference>
<keyword evidence="1" id="KW-1133">Transmembrane helix</keyword>
<dbReference type="InterPro" id="IPR036431">
    <property type="entry name" value="ARID_dom_sf"/>
</dbReference>
<proteinExistence type="predicted"/>
<reference evidence="3" key="1">
    <citation type="submission" date="2022-04" db="EMBL/GenBank/DDBJ databases">
        <title>A functionally conserved STORR gene fusion in Papaver species that diverged 16.8 million years ago.</title>
        <authorList>
            <person name="Catania T."/>
        </authorList>
    </citation>
    <scope>NUCLEOTIDE SEQUENCE</scope>
    <source>
        <strain evidence="3">S-188037</strain>
    </source>
</reference>
<evidence type="ECO:0000256" key="1">
    <source>
        <dbReference type="SAM" id="Phobius"/>
    </source>
</evidence>
<keyword evidence="1" id="KW-0472">Membrane</keyword>
<dbReference type="GO" id="GO:0003677">
    <property type="term" value="F:DNA binding"/>
    <property type="evidence" value="ECO:0007669"/>
    <property type="project" value="InterPro"/>
</dbReference>
<evidence type="ECO:0000313" key="4">
    <source>
        <dbReference type="Proteomes" id="UP001202328"/>
    </source>
</evidence>
<comment type="caution">
    <text evidence="3">The sequence shown here is derived from an EMBL/GenBank/DDBJ whole genome shotgun (WGS) entry which is preliminary data.</text>
</comment>
<dbReference type="InterPro" id="IPR001606">
    <property type="entry name" value="ARID_dom"/>
</dbReference>
<sequence>MENPQKKMEIGGGNHLNQVLKSSIINSEMCGISLSNSQLFYKKLDEFHQVHGLSLAGGLAGTILDLFVLYREVLMRGGFKL</sequence>
<dbReference type="SUPFAM" id="SSF46774">
    <property type="entry name" value="ARID-like"/>
    <property type="match status" value="1"/>
</dbReference>
<protein>
    <recommendedName>
        <fullName evidence="2">ARID domain-containing protein</fullName>
    </recommendedName>
</protein>